<evidence type="ECO:0000313" key="3">
    <source>
        <dbReference type="Proteomes" id="UP001221142"/>
    </source>
</evidence>
<dbReference type="EMBL" id="JARKIF010000013">
    <property type="protein sequence ID" value="KAJ7624456.1"/>
    <property type="molecule type" value="Genomic_DNA"/>
</dbReference>
<gene>
    <name evidence="2" type="ORF">FB45DRAFT_869380</name>
</gene>
<dbReference type="AlphaFoldDB" id="A0AAD7FHB9"/>
<evidence type="ECO:0000256" key="1">
    <source>
        <dbReference type="SAM" id="MobiDB-lite"/>
    </source>
</evidence>
<organism evidence="2 3">
    <name type="scientific">Roridomyces roridus</name>
    <dbReference type="NCBI Taxonomy" id="1738132"/>
    <lineage>
        <taxon>Eukaryota</taxon>
        <taxon>Fungi</taxon>
        <taxon>Dikarya</taxon>
        <taxon>Basidiomycota</taxon>
        <taxon>Agaricomycotina</taxon>
        <taxon>Agaricomycetes</taxon>
        <taxon>Agaricomycetidae</taxon>
        <taxon>Agaricales</taxon>
        <taxon>Marasmiineae</taxon>
        <taxon>Mycenaceae</taxon>
        <taxon>Roridomyces</taxon>
    </lineage>
</organism>
<sequence length="362" mass="40391">MPLVRRRHAGTLNFAARGSGVWLPVDMEPAGTIHDHIHPASPVLSELYELRAMERGDVSDQSPDGDSVCWTLSLGSEEADSVDNHNRNQTTIQLRHRTYRKSASVQRASARVRVTRAGRRVYPPRVRVRVAELDTRDPRTVPISATNPRVTRTRTRGYGYTATAGTETSNRAGAMNSAGARLAEAREARALRVQGIIVSTMWCRDELSLHVEHKNNGYLVGRFKAMNNPGTRGWVGAWEMDAQGNSCTCCHRKRPDAPNRHWNEPERLIRISTLIFIRVNEIKVPTQGNAGRWYGAVQERKSSCRTNWNGDNILQTPGDKAREKESAVQDLGPVLCRRNPGDKGGSKSGWHQFSSGLRSLTE</sequence>
<reference evidence="2" key="1">
    <citation type="submission" date="2023-03" db="EMBL/GenBank/DDBJ databases">
        <title>Massive genome expansion in bonnet fungi (Mycena s.s.) driven by repeated elements and novel gene families across ecological guilds.</title>
        <authorList>
            <consortium name="Lawrence Berkeley National Laboratory"/>
            <person name="Harder C.B."/>
            <person name="Miyauchi S."/>
            <person name="Viragh M."/>
            <person name="Kuo A."/>
            <person name="Thoen E."/>
            <person name="Andreopoulos B."/>
            <person name="Lu D."/>
            <person name="Skrede I."/>
            <person name="Drula E."/>
            <person name="Henrissat B."/>
            <person name="Morin E."/>
            <person name="Kohler A."/>
            <person name="Barry K."/>
            <person name="LaButti K."/>
            <person name="Morin E."/>
            <person name="Salamov A."/>
            <person name="Lipzen A."/>
            <person name="Mereny Z."/>
            <person name="Hegedus B."/>
            <person name="Baldrian P."/>
            <person name="Stursova M."/>
            <person name="Weitz H."/>
            <person name="Taylor A."/>
            <person name="Grigoriev I.V."/>
            <person name="Nagy L.G."/>
            <person name="Martin F."/>
            <person name="Kauserud H."/>
        </authorList>
    </citation>
    <scope>NUCLEOTIDE SEQUENCE</scope>
    <source>
        <strain evidence="2">9284</strain>
    </source>
</reference>
<protein>
    <submittedName>
        <fullName evidence="2">Uncharacterized protein</fullName>
    </submittedName>
</protein>
<accession>A0AAD7FHB9</accession>
<evidence type="ECO:0000313" key="2">
    <source>
        <dbReference type="EMBL" id="KAJ7624456.1"/>
    </source>
</evidence>
<keyword evidence="3" id="KW-1185">Reference proteome</keyword>
<feature type="region of interest" description="Disordered" evidence="1">
    <location>
        <begin position="314"/>
        <end position="362"/>
    </location>
</feature>
<proteinExistence type="predicted"/>
<name>A0AAD7FHB9_9AGAR</name>
<dbReference type="Proteomes" id="UP001221142">
    <property type="component" value="Unassembled WGS sequence"/>
</dbReference>
<feature type="compositionally biased region" description="Polar residues" evidence="1">
    <location>
        <begin position="349"/>
        <end position="362"/>
    </location>
</feature>
<comment type="caution">
    <text evidence="2">The sequence shown here is derived from an EMBL/GenBank/DDBJ whole genome shotgun (WGS) entry which is preliminary data.</text>
</comment>